<protein>
    <submittedName>
        <fullName evidence="2">Uncharacterized protein</fullName>
    </submittedName>
</protein>
<organism evidence="2">
    <name type="scientific">Tanacetum cinerariifolium</name>
    <name type="common">Dalmatian daisy</name>
    <name type="synonym">Chrysanthemum cinerariifolium</name>
    <dbReference type="NCBI Taxonomy" id="118510"/>
    <lineage>
        <taxon>Eukaryota</taxon>
        <taxon>Viridiplantae</taxon>
        <taxon>Streptophyta</taxon>
        <taxon>Embryophyta</taxon>
        <taxon>Tracheophyta</taxon>
        <taxon>Spermatophyta</taxon>
        <taxon>Magnoliopsida</taxon>
        <taxon>eudicotyledons</taxon>
        <taxon>Gunneridae</taxon>
        <taxon>Pentapetalae</taxon>
        <taxon>asterids</taxon>
        <taxon>campanulids</taxon>
        <taxon>Asterales</taxon>
        <taxon>Asteraceae</taxon>
        <taxon>Asteroideae</taxon>
        <taxon>Anthemideae</taxon>
        <taxon>Anthemidinae</taxon>
        <taxon>Tanacetum</taxon>
    </lineage>
</organism>
<reference evidence="2" key="1">
    <citation type="journal article" date="2019" name="Sci. Rep.">
        <title>Draft genome of Tanacetum cinerariifolium, the natural source of mosquito coil.</title>
        <authorList>
            <person name="Yamashiro T."/>
            <person name="Shiraishi A."/>
            <person name="Satake H."/>
            <person name="Nakayama K."/>
        </authorList>
    </citation>
    <scope>NUCLEOTIDE SEQUENCE</scope>
</reference>
<name>A0A699JUE2_TANCI</name>
<feature type="compositionally biased region" description="Polar residues" evidence="1">
    <location>
        <begin position="123"/>
        <end position="134"/>
    </location>
</feature>
<evidence type="ECO:0000256" key="1">
    <source>
        <dbReference type="SAM" id="MobiDB-lite"/>
    </source>
</evidence>
<evidence type="ECO:0000313" key="2">
    <source>
        <dbReference type="EMBL" id="GFA58233.1"/>
    </source>
</evidence>
<dbReference type="EMBL" id="BKCJ010449560">
    <property type="protein sequence ID" value="GFA58233.1"/>
    <property type="molecule type" value="Genomic_DNA"/>
</dbReference>
<proteinExistence type="predicted"/>
<accession>A0A699JUE2</accession>
<dbReference type="AlphaFoldDB" id="A0A699JUE2"/>
<feature type="region of interest" description="Disordered" evidence="1">
    <location>
        <begin position="110"/>
        <end position="166"/>
    </location>
</feature>
<comment type="caution">
    <text evidence="2">The sequence shown here is derived from an EMBL/GenBank/DDBJ whole genome shotgun (WGS) entry which is preliminary data.</text>
</comment>
<sequence>MHWFHSVMVWAAMTGAFRKKKNQLTMPLWHSPLQVLPVLTMRYHLGDGYHVVLPPYTRTFMPTKPNLVFHDTPNVNETVHTAFNVELSPTKPDKELSHRSSAPIIEDWVSNSEDDSKAELPQNAPSFVQPTEQVKTPRPSVKPVENSIPTANHKTIIPTPKSHGNS</sequence>
<gene>
    <name evidence="2" type="ORF">Tci_630205</name>
</gene>